<dbReference type="GeneID" id="105053271"/>
<sequence length="386" mass="42577">MAMARTSAFFLNATSFPPSDPLKHPKTFHTHILFNSQYHKHKRIHSLLALASCIASRINVDYLKKEFGGHGVSFEGIGDSCVIKMAMDNGSVANVVLPSGLITSYKPLMWHGATMEVLQTAVSKGQHGEAVIRGGVSSDFKLVNDGGIPWSPSAWSLQNVRGSPEESIQVELVSIAPEKMIEVKCLVTLHQDLLGSEFTINNTKSSSIQLSGSVISHLKVSTPDATYAVGLQGSNYRSKQPIMSEFSIVLPDTSRKGTSNSGQSLPQKALQSLFSRQEIENENEGFKIEESEGEEDDDYAHMTERMSRIYSNAPREFTIIDRGRRNSVVIRKSGFDEFYVFSPGSKYEWYGKYAYVCIGSSTTLTPLVLSPGGTWRGAQYLYNPNL</sequence>
<dbReference type="GO" id="GO:0005975">
    <property type="term" value="P:carbohydrate metabolic process"/>
    <property type="evidence" value="ECO:0007669"/>
    <property type="project" value="InterPro"/>
</dbReference>
<protein>
    <submittedName>
        <fullName evidence="2">Protein NDH-DEPENDENT CYCLIC ELECTRON FLOW 5</fullName>
    </submittedName>
</protein>
<dbReference type="OrthoDB" id="782148at2759"/>
<dbReference type="GO" id="GO:0030246">
    <property type="term" value="F:carbohydrate binding"/>
    <property type="evidence" value="ECO:0007669"/>
    <property type="project" value="InterPro"/>
</dbReference>
<name>A0A6I9RUR4_ELAGV</name>
<dbReference type="InterPro" id="IPR014718">
    <property type="entry name" value="GH-type_carb-bd"/>
</dbReference>
<proteinExistence type="predicted"/>
<dbReference type="FunCoup" id="A0A6I9RUR4">
    <property type="interactions" value="1635"/>
</dbReference>
<keyword evidence="1" id="KW-1185">Reference proteome</keyword>
<evidence type="ECO:0000313" key="2">
    <source>
        <dbReference type="RefSeq" id="XP_010932681.1"/>
    </source>
</evidence>
<organism evidence="1 2">
    <name type="scientific">Elaeis guineensis var. tenera</name>
    <name type="common">Oil palm</name>
    <dbReference type="NCBI Taxonomy" id="51953"/>
    <lineage>
        <taxon>Eukaryota</taxon>
        <taxon>Viridiplantae</taxon>
        <taxon>Streptophyta</taxon>
        <taxon>Embryophyta</taxon>
        <taxon>Tracheophyta</taxon>
        <taxon>Spermatophyta</taxon>
        <taxon>Magnoliopsida</taxon>
        <taxon>Liliopsida</taxon>
        <taxon>Arecaceae</taxon>
        <taxon>Arecoideae</taxon>
        <taxon>Cocoseae</taxon>
        <taxon>Elaeidinae</taxon>
        <taxon>Elaeis</taxon>
    </lineage>
</organism>
<evidence type="ECO:0000313" key="1">
    <source>
        <dbReference type="Proteomes" id="UP000504607"/>
    </source>
</evidence>
<dbReference type="InterPro" id="IPR011013">
    <property type="entry name" value="Gal_mutarotase_sf_dom"/>
</dbReference>
<dbReference type="RefSeq" id="XP_010932681.1">
    <property type="nucleotide sequence ID" value="XM_010934379.3"/>
</dbReference>
<dbReference type="KEGG" id="egu:105053271"/>
<dbReference type="Gene3D" id="2.70.98.10">
    <property type="match status" value="1"/>
</dbReference>
<dbReference type="AlphaFoldDB" id="A0A6I9RUR4"/>
<dbReference type="PANTHER" id="PTHR11122">
    <property type="entry name" value="APOSPORY-ASSOCIATED PROTEIN C-RELATED"/>
    <property type="match status" value="1"/>
</dbReference>
<dbReference type="InParanoid" id="A0A6I9RUR4"/>
<dbReference type="PANTHER" id="PTHR11122:SF15">
    <property type="entry name" value="PROTEIN NDH-DEPENDENT CYCLIC ELECTRON FLOW 5"/>
    <property type="match status" value="1"/>
</dbReference>
<dbReference type="Proteomes" id="UP000504607">
    <property type="component" value="Chromosome 10"/>
</dbReference>
<dbReference type="SUPFAM" id="SSF74650">
    <property type="entry name" value="Galactose mutarotase-like"/>
    <property type="match status" value="1"/>
</dbReference>
<reference evidence="2" key="1">
    <citation type="submission" date="2025-08" db="UniProtKB">
        <authorList>
            <consortium name="RefSeq"/>
        </authorList>
    </citation>
    <scope>IDENTIFICATION</scope>
</reference>
<accession>A0A6I9RUR4</accession>
<dbReference type="GO" id="GO:0047938">
    <property type="term" value="F:glucose-6-phosphate 1-epimerase activity"/>
    <property type="evidence" value="ECO:0007669"/>
    <property type="project" value="TreeGrafter"/>
</dbReference>
<gene>
    <name evidence="2" type="primary">LOC105053271</name>
</gene>
<dbReference type="GO" id="GO:0005737">
    <property type="term" value="C:cytoplasm"/>
    <property type="evidence" value="ECO:0007669"/>
    <property type="project" value="TreeGrafter"/>
</dbReference>